<evidence type="ECO:0000256" key="1">
    <source>
        <dbReference type="SAM" id="Coils"/>
    </source>
</evidence>
<name>A0AAU9PQ49_9ASTR</name>
<evidence type="ECO:0000256" key="2">
    <source>
        <dbReference type="SAM" id="MobiDB-lite"/>
    </source>
</evidence>
<keyword evidence="4" id="KW-1185">Reference proteome</keyword>
<evidence type="ECO:0000313" key="3">
    <source>
        <dbReference type="EMBL" id="CAH1452008.1"/>
    </source>
</evidence>
<dbReference type="AlphaFoldDB" id="A0AAU9PQ49"/>
<organism evidence="3 4">
    <name type="scientific">Lactuca virosa</name>
    <dbReference type="NCBI Taxonomy" id="75947"/>
    <lineage>
        <taxon>Eukaryota</taxon>
        <taxon>Viridiplantae</taxon>
        <taxon>Streptophyta</taxon>
        <taxon>Embryophyta</taxon>
        <taxon>Tracheophyta</taxon>
        <taxon>Spermatophyta</taxon>
        <taxon>Magnoliopsida</taxon>
        <taxon>eudicotyledons</taxon>
        <taxon>Gunneridae</taxon>
        <taxon>Pentapetalae</taxon>
        <taxon>asterids</taxon>
        <taxon>campanulids</taxon>
        <taxon>Asterales</taxon>
        <taxon>Asteraceae</taxon>
        <taxon>Cichorioideae</taxon>
        <taxon>Cichorieae</taxon>
        <taxon>Lactucinae</taxon>
        <taxon>Lactuca</taxon>
    </lineage>
</organism>
<keyword evidence="1" id="KW-0175">Coiled coil</keyword>
<feature type="compositionally biased region" description="Polar residues" evidence="2">
    <location>
        <begin position="1"/>
        <end position="18"/>
    </location>
</feature>
<dbReference type="Proteomes" id="UP001157418">
    <property type="component" value="Unassembled WGS sequence"/>
</dbReference>
<gene>
    <name evidence="3" type="ORF">LVIROSA_LOCUS37334</name>
</gene>
<feature type="coiled-coil region" evidence="1">
    <location>
        <begin position="27"/>
        <end position="79"/>
    </location>
</feature>
<comment type="caution">
    <text evidence="3">The sequence shown here is derived from an EMBL/GenBank/DDBJ whole genome shotgun (WGS) entry which is preliminary data.</text>
</comment>
<feature type="region of interest" description="Disordered" evidence="2">
    <location>
        <begin position="1"/>
        <end position="27"/>
    </location>
</feature>
<protein>
    <submittedName>
        <fullName evidence="3">Uncharacterized protein</fullName>
    </submittedName>
</protein>
<proteinExistence type="predicted"/>
<sequence>MEDNSSFFANRTSSTMETLQEEHNTKLERTRVLKNQIKDVKRQLEETKNDNVYDKIEATKNLSEKYKQLREEYNLLLGQKSGTKQLN</sequence>
<accession>A0AAU9PQ49</accession>
<evidence type="ECO:0000313" key="4">
    <source>
        <dbReference type="Proteomes" id="UP001157418"/>
    </source>
</evidence>
<reference evidence="3 4" key="1">
    <citation type="submission" date="2022-01" db="EMBL/GenBank/DDBJ databases">
        <authorList>
            <person name="Xiong W."/>
            <person name="Schranz E."/>
        </authorList>
    </citation>
    <scope>NUCLEOTIDE SEQUENCE [LARGE SCALE GENOMIC DNA]</scope>
</reference>
<dbReference type="EMBL" id="CAKMRJ010005745">
    <property type="protein sequence ID" value="CAH1452008.1"/>
    <property type="molecule type" value="Genomic_DNA"/>
</dbReference>